<evidence type="ECO:0000256" key="5">
    <source>
        <dbReference type="SAM" id="SignalP"/>
    </source>
</evidence>
<keyword evidence="7" id="KW-1185">Reference proteome</keyword>
<evidence type="ECO:0000259" key="6">
    <source>
        <dbReference type="PROSITE" id="PS51132"/>
    </source>
</evidence>
<comment type="subcellular location">
    <subcellularLocation>
        <location evidence="1">Secreted</location>
    </subcellularLocation>
</comment>
<feature type="chain" id="PRO_5028116074" evidence="5">
    <location>
        <begin position="21"/>
        <end position="755"/>
    </location>
</feature>
<dbReference type="InParanoid" id="A0A6P8SB75"/>
<feature type="compositionally biased region" description="Low complexity" evidence="4">
    <location>
        <begin position="443"/>
        <end position="467"/>
    </location>
</feature>
<reference evidence="8" key="1">
    <citation type="submission" date="2025-08" db="UniProtKB">
        <authorList>
            <consortium name="RefSeq"/>
        </authorList>
    </citation>
    <scope>IDENTIFICATION</scope>
</reference>
<dbReference type="GO" id="GO:0007165">
    <property type="term" value="P:signal transduction"/>
    <property type="evidence" value="ECO:0007669"/>
    <property type="project" value="TreeGrafter"/>
</dbReference>
<evidence type="ECO:0000313" key="8">
    <source>
        <dbReference type="RefSeq" id="XP_033815860.1"/>
    </source>
</evidence>
<evidence type="ECO:0000256" key="3">
    <source>
        <dbReference type="PROSITE-ProRule" id="PRU00446"/>
    </source>
</evidence>
<dbReference type="InterPro" id="IPR003112">
    <property type="entry name" value="Olfac-like_dom"/>
</dbReference>
<dbReference type="PANTHER" id="PTHR23192">
    <property type="entry name" value="OLFACTOMEDIN-RELATED"/>
    <property type="match status" value="1"/>
</dbReference>
<organism evidence="7 8">
    <name type="scientific">Geotrypetes seraphini</name>
    <name type="common">Gaboon caecilian</name>
    <name type="synonym">Caecilia seraphini</name>
    <dbReference type="NCBI Taxonomy" id="260995"/>
    <lineage>
        <taxon>Eukaryota</taxon>
        <taxon>Metazoa</taxon>
        <taxon>Chordata</taxon>
        <taxon>Craniata</taxon>
        <taxon>Vertebrata</taxon>
        <taxon>Euteleostomi</taxon>
        <taxon>Amphibia</taxon>
        <taxon>Gymnophiona</taxon>
        <taxon>Geotrypetes</taxon>
    </lineage>
</organism>
<protein>
    <submittedName>
        <fullName evidence="8">Olfactomedin-like protein 2B</fullName>
    </submittedName>
</protein>
<dbReference type="PANTHER" id="PTHR23192:SF37">
    <property type="entry name" value="OLFACTOMEDIN-LIKE PROTEIN 2B"/>
    <property type="match status" value="1"/>
</dbReference>
<evidence type="ECO:0000313" key="7">
    <source>
        <dbReference type="Proteomes" id="UP000515159"/>
    </source>
</evidence>
<feature type="compositionally biased region" description="Polar residues" evidence="4">
    <location>
        <begin position="346"/>
        <end position="361"/>
    </location>
</feature>
<feature type="compositionally biased region" description="Basic and acidic residues" evidence="4">
    <location>
        <begin position="483"/>
        <end position="492"/>
    </location>
</feature>
<name>A0A6P8SB75_GEOSA</name>
<accession>A0A6P8SB75</accession>
<gene>
    <name evidence="8" type="primary">OLFML2B</name>
</gene>
<dbReference type="OrthoDB" id="8626508at2759"/>
<dbReference type="AlphaFoldDB" id="A0A6P8SB75"/>
<proteinExistence type="predicted"/>
<dbReference type="Proteomes" id="UP000515159">
    <property type="component" value="Chromosome 10"/>
</dbReference>
<dbReference type="Pfam" id="PF02191">
    <property type="entry name" value="OLF"/>
    <property type="match status" value="1"/>
</dbReference>
<dbReference type="CTD" id="25903"/>
<evidence type="ECO:0000256" key="1">
    <source>
        <dbReference type="ARBA" id="ARBA00004613"/>
    </source>
</evidence>
<dbReference type="GeneID" id="117367437"/>
<dbReference type="GO" id="GO:0005615">
    <property type="term" value="C:extracellular space"/>
    <property type="evidence" value="ECO:0007669"/>
    <property type="project" value="TreeGrafter"/>
</dbReference>
<dbReference type="RefSeq" id="XP_033815860.1">
    <property type="nucleotide sequence ID" value="XM_033959969.1"/>
</dbReference>
<feature type="region of interest" description="Disordered" evidence="4">
    <location>
        <begin position="343"/>
        <end position="394"/>
    </location>
</feature>
<comment type="caution">
    <text evidence="3">Lacks conserved residue(s) required for the propagation of feature annotation.</text>
</comment>
<dbReference type="KEGG" id="gsh:117367437"/>
<dbReference type="InterPro" id="IPR050605">
    <property type="entry name" value="Olfactomedin-like_domain"/>
</dbReference>
<feature type="signal peptide" evidence="5">
    <location>
        <begin position="1"/>
        <end position="20"/>
    </location>
</feature>
<evidence type="ECO:0000256" key="4">
    <source>
        <dbReference type="SAM" id="MobiDB-lite"/>
    </source>
</evidence>
<feature type="region of interest" description="Disordered" evidence="4">
    <location>
        <begin position="440"/>
        <end position="492"/>
    </location>
</feature>
<feature type="compositionally biased region" description="Low complexity" evidence="4">
    <location>
        <begin position="362"/>
        <end position="394"/>
    </location>
</feature>
<feature type="region of interest" description="Disordered" evidence="4">
    <location>
        <begin position="400"/>
        <end position="419"/>
    </location>
</feature>
<dbReference type="PROSITE" id="PS51132">
    <property type="entry name" value="OLF"/>
    <property type="match status" value="1"/>
</dbReference>
<sequence length="755" mass="84215">MRALCPLLLLLTCSAPLSWGSAYAEDRATPTGQTPGQQPTEAAGQVDEEILENEADNQENILSQLLGDYEKVKAISEGSNCQCKCVVKPMSRNACQRFNDGSSKVEDFYTVETITSGSDCKCACFAPPSALNPCEGDFRLKKLRETENSDFKLTSIIELLEGAFYGLDLLKLHTVTTKIIGRVDKLEEVISKNLTKEHEHIKGEVDGILSELKKKGKENCTESVSEDQPEYRRILQRDAAAAYTHNEEKYEERFLNDAMFSHHTNTIPQSTKNHQAPQGQLDVKSKAAPRPGIVRGITYYKAQVSQENDIEEEQDEFFSGDHAIDMLIEDQFIRHKYPVPKVTRAPSLTSRPSPSGSTATQTVVPSSKPSVTTTSEISSATVASPVQSPSSAPTQITFQASTSTPTTTVGQTPEITTAPTTATMSILPASTAPTEAPLLPVLTSPIPASTTTQAASSNSASPISTASIGPSQRKPALPSQSPEKQKEEEDDLRKAIGRCKETLSTISGPTIQNTYGRNEGAWMKDPLAKDEKIYVTNYYYGNTLVEFRNLESFKQGRWSNSYKLPYHWIGTGHAVYNGSFYYNRAFTRNIIKYDLKHRYVAAWAMLPDVVYEDATPWRWRGHSDIDFAVDENGLWVIYPAFDDEGFQQDVIVLSKVNDADLSTRKETTWRTSLRKSFYGNCFVICGVLYAVDSYSKRNANISYAFDTHTNTQIIPRLLFENEYSYTTQIDYNPKDRLLYAWDNGHQVTYNVIFAY</sequence>
<dbReference type="SMART" id="SM00284">
    <property type="entry name" value="OLF"/>
    <property type="match status" value="1"/>
</dbReference>
<keyword evidence="2" id="KW-0964">Secreted</keyword>
<evidence type="ECO:0000256" key="2">
    <source>
        <dbReference type="ARBA" id="ARBA00022525"/>
    </source>
</evidence>
<feature type="domain" description="Olfactomedin-like" evidence="6">
    <location>
        <begin position="498"/>
        <end position="755"/>
    </location>
</feature>
<dbReference type="FunCoup" id="A0A6P8SB75">
    <property type="interactions" value="160"/>
</dbReference>
<keyword evidence="5" id="KW-0732">Signal</keyword>